<evidence type="ECO:0000259" key="9">
    <source>
        <dbReference type="PROSITE" id="PS50109"/>
    </source>
</evidence>
<dbReference type="GO" id="GO:0016301">
    <property type="term" value="F:kinase activity"/>
    <property type="evidence" value="ECO:0007669"/>
    <property type="project" value="UniProtKB-KW"/>
</dbReference>
<sequence>MIPPAHTVHGLVDADREAALLLDIVEATSHGPGVEPLAAAVAQLITTASASDVCFVHVLDDSDRALTLAGATPPFDQQVGKVRLPLGSGISGWVASHRTPVVIVDNKEADPRYVPIEALRGASYTSMASVPMETGPGGLVGVLNVHTIDRRDFTDRDIELLLVIGRLIAGALHQARLHRQLAARERAHENFAEQVIAAQEVERRRLAGDIHDGISQRLVTLTYRLDAAARAVDNDPADAAIQIAKAREMVALTLEEARAAISGLRPPVLDDLGLAGGLASLASSMPPLNLDLDLADERLPEHIEVALYRIAQECLQNIVKHAGATAATVAFTVVGGDARLEVSDNGVGFTTADDRSRDSRSGGYGMLSMAERAELVDGRLTVRSRPGAGTTITVTIPLHPAHAD</sequence>
<evidence type="ECO:0000256" key="1">
    <source>
        <dbReference type="ARBA" id="ARBA00000085"/>
    </source>
</evidence>
<gene>
    <name evidence="10" type="ORF">H7J73_33060</name>
</gene>
<keyword evidence="7" id="KW-0067">ATP-binding</keyword>
<dbReference type="EMBL" id="JACKTY010000057">
    <property type="protein sequence ID" value="MCV7230847.1"/>
    <property type="molecule type" value="Genomic_DNA"/>
</dbReference>
<dbReference type="SUPFAM" id="SSF55781">
    <property type="entry name" value="GAF domain-like"/>
    <property type="match status" value="1"/>
</dbReference>
<keyword evidence="4" id="KW-0808">Transferase</keyword>
<comment type="catalytic activity">
    <reaction evidence="1">
        <text>ATP + protein L-histidine = ADP + protein N-phospho-L-histidine.</text>
        <dbReference type="EC" id="2.7.13.3"/>
    </reaction>
</comment>
<evidence type="ECO:0000256" key="5">
    <source>
        <dbReference type="ARBA" id="ARBA00022741"/>
    </source>
</evidence>
<keyword evidence="5" id="KW-0547">Nucleotide-binding</keyword>
<dbReference type="InterPro" id="IPR003594">
    <property type="entry name" value="HATPase_dom"/>
</dbReference>
<keyword evidence="11" id="KW-1185">Reference proteome</keyword>
<dbReference type="RefSeq" id="WP_264072154.1">
    <property type="nucleotide sequence ID" value="NZ_JACKTY010000057.1"/>
</dbReference>
<dbReference type="InterPro" id="IPR005467">
    <property type="entry name" value="His_kinase_dom"/>
</dbReference>
<dbReference type="SMART" id="SM00387">
    <property type="entry name" value="HATPase_c"/>
    <property type="match status" value="1"/>
</dbReference>
<evidence type="ECO:0000256" key="6">
    <source>
        <dbReference type="ARBA" id="ARBA00022777"/>
    </source>
</evidence>
<dbReference type="Pfam" id="PF13185">
    <property type="entry name" value="GAF_2"/>
    <property type="match status" value="1"/>
</dbReference>
<dbReference type="InterPro" id="IPR011712">
    <property type="entry name" value="Sig_transdc_His_kin_sub3_dim/P"/>
</dbReference>
<dbReference type="PANTHER" id="PTHR24421:SF10">
    <property type="entry name" value="NITRATE_NITRITE SENSOR PROTEIN NARQ"/>
    <property type="match status" value="1"/>
</dbReference>
<dbReference type="Gene3D" id="1.20.5.1930">
    <property type="match status" value="1"/>
</dbReference>
<evidence type="ECO:0000256" key="2">
    <source>
        <dbReference type="ARBA" id="ARBA00012438"/>
    </source>
</evidence>
<feature type="domain" description="Histidine kinase" evidence="9">
    <location>
        <begin position="307"/>
        <end position="400"/>
    </location>
</feature>
<organism evidence="10 11">
    <name type="scientific">Mycolicibacterium komossense</name>
    <dbReference type="NCBI Taxonomy" id="1779"/>
    <lineage>
        <taxon>Bacteria</taxon>
        <taxon>Bacillati</taxon>
        <taxon>Actinomycetota</taxon>
        <taxon>Actinomycetes</taxon>
        <taxon>Mycobacteriales</taxon>
        <taxon>Mycobacteriaceae</taxon>
        <taxon>Mycolicibacterium</taxon>
    </lineage>
</organism>
<dbReference type="Gene3D" id="3.30.565.10">
    <property type="entry name" value="Histidine kinase-like ATPase, C-terminal domain"/>
    <property type="match status" value="1"/>
</dbReference>
<dbReference type="Pfam" id="PF07730">
    <property type="entry name" value="HisKA_3"/>
    <property type="match status" value="1"/>
</dbReference>
<evidence type="ECO:0000256" key="7">
    <source>
        <dbReference type="ARBA" id="ARBA00022840"/>
    </source>
</evidence>
<dbReference type="CDD" id="cd16917">
    <property type="entry name" value="HATPase_UhpB-NarQ-NarX-like"/>
    <property type="match status" value="1"/>
</dbReference>
<dbReference type="SUPFAM" id="SSF55874">
    <property type="entry name" value="ATPase domain of HSP90 chaperone/DNA topoisomerase II/histidine kinase"/>
    <property type="match status" value="1"/>
</dbReference>
<reference evidence="10 11" key="1">
    <citation type="journal article" date="2022" name="BMC Genomics">
        <title>Comparative genome analysis of mycobacteria focusing on tRNA and non-coding RNA.</title>
        <authorList>
            <person name="Behra P.R.K."/>
            <person name="Pettersson B.M.F."/>
            <person name="Ramesh M."/>
            <person name="Das S."/>
            <person name="Dasgupta S."/>
            <person name="Kirsebom L.A."/>
        </authorList>
    </citation>
    <scope>NUCLEOTIDE SEQUENCE [LARGE SCALE GENOMIC DNA]</scope>
    <source>
        <strain evidence="10 11">DSM 44078</strain>
    </source>
</reference>
<evidence type="ECO:0000256" key="4">
    <source>
        <dbReference type="ARBA" id="ARBA00022679"/>
    </source>
</evidence>
<dbReference type="Pfam" id="PF02518">
    <property type="entry name" value="HATPase_c"/>
    <property type="match status" value="1"/>
</dbReference>
<evidence type="ECO:0000256" key="8">
    <source>
        <dbReference type="ARBA" id="ARBA00023012"/>
    </source>
</evidence>
<proteinExistence type="predicted"/>
<dbReference type="Proteomes" id="UP001526201">
    <property type="component" value="Unassembled WGS sequence"/>
</dbReference>
<evidence type="ECO:0000313" key="11">
    <source>
        <dbReference type="Proteomes" id="UP001526201"/>
    </source>
</evidence>
<keyword evidence="3" id="KW-0597">Phosphoprotein</keyword>
<comment type="caution">
    <text evidence="10">The sequence shown here is derived from an EMBL/GenBank/DDBJ whole genome shotgun (WGS) entry which is preliminary data.</text>
</comment>
<dbReference type="InterPro" id="IPR003018">
    <property type="entry name" value="GAF"/>
</dbReference>
<dbReference type="Gene3D" id="3.30.450.40">
    <property type="match status" value="1"/>
</dbReference>
<evidence type="ECO:0000256" key="3">
    <source>
        <dbReference type="ARBA" id="ARBA00022553"/>
    </source>
</evidence>
<keyword evidence="8" id="KW-0902">Two-component regulatory system</keyword>
<dbReference type="SMART" id="SM00065">
    <property type="entry name" value="GAF"/>
    <property type="match status" value="1"/>
</dbReference>
<dbReference type="PANTHER" id="PTHR24421">
    <property type="entry name" value="NITRATE/NITRITE SENSOR PROTEIN NARX-RELATED"/>
    <property type="match status" value="1"/>
</dbReference>
<dbReference type="InterPro" id="IPR036890">
    <property type="entry name" value="HATPase_C_sf"/>
</dbReference>
<accession>A0ABT3CND8</accession>
<protein>
    <recommendedName>
        <fullName evidence="2">histidine kinase</fullName>
        <ecNumber evidence="2">2.7.13.3</ecNumber>
    </recommendedName>
</protein>
<dbReference type="InterPro" id="IPR029016">
    <property type="entry name" value="GAF-like_dom_sf"/>
</dbReference>
<dbReference type="InterPro" id="IPR050482">
    <property type="entry name" value="Sensor_HK_TwoCompSys"/>
</dbReference>
<dbReference type="PROSITE" id="PS50109">
    <property type="entry name" value="HIS_KIN"/>
    <property type="match status" value="1"/>
</dbReference>
<name>A0ABT3CND8_9MYCO</name>
<evidence type="ECO:0000313" key="10">
    <source>
        <dbReference type="EMBL" id="MCV7230847.1"/>
    </source>
</evidence>
<dbReference type="EC" id="2.7.13.3" evidence="2"/>
<keyword evidence="6 10" id="KW-0418">Kinase</keyword>